<protein>
    <submittedName>
        <fullName evidence="1">Uncharacterized protein</fullName>
    </submittedName>
</protein>
<sequence>MKYKRKQIRKIKERFNIERLHFFNGYVG</sequence>
<dbReference type="EMBL" id="LAZR01008661">
    <property type="protein sequence ID" value="KKM77325.1"/>
    <property type="molecule type" value="Genomic_DNA"/>
</dbReference>
<feature type="non-terminal residue" evidence="1">
    <location>
        <position position="28"/>
    </location>
</feature>
<gene>
    <name evidence="1" type="ORF">LCGC14_1371280</name>
</gene>
<organism evidence="1">
    <name type="scientific">marine sediment metagenome</name>
    <dbReference type="NCBI Taxonomy" id="412755"/>
    <lineage>
        <taxon>unclassified sequences</taxon>
        <taxon>metagenomes</taxon>
        <taxon>ecological metagenomes</taxon>
    </lineage>
</organism>
<evidence type="ECO:0000313" key="1">
    <source>
        <dbReference type="EMBL" id="KKM77325.1"/>
    </source>
</evidence>
<proteinExistence type="predicted"/>
<accession>A0A0F9MKL6</accession>
<dbReference type="AlphaFoldDB" id="A0A0F9MKL6"/>
<reference evidence="1" key="1">
    <citation type="journal article" date="2015" name="Nature">
        <title>Complex archaea that bridge the gap between prokaryotes and eukaryotes.</title>
        <authorList>
            <person name="Spang A."/>
            <person name="Saw J.H."/>
            <person name="Jorgensen S.L."/>
            <person name="Zaremba-Niedzwiedzka K."/>
            <person name="Martijn J."/>
            <person name="Lind A.E."/>
            <person name="van Eijk R."/>
            <person name="Schleper C."/>
            <person name="Guy L."/>
            <person name="Ettema T.J."/>
        </authorList>
    </citation>
    <scope>NUCLEOTIDE SEQUENCE</scope>
</reference>
<name>A0A0F9MKL6_9ZZZZ</name>
<comment type="caution">
    <text evidence="1">The sequence shown here is derived from an EMBL/GenBank/DDBJ whole genome shotgun (WGS) entry which is preliminary data.</text>
</comment>